<protein>
    <submittedName>
        <fullName evidence="3">Reverse transcriptase domain-containing protein</fullName>
    </submittedName>
</protein>
<dbReference type="InterPro" id="IPR000477">
    <property type="entry name" value="RT_dom"/>
</dbReference>
<proteinExistence type="predicted"/>
<dbReference type="PANTHER" id="PTHR47027">
    <property type="entry name" value="REVERSE TRANSCRIPTASE DOMAIN-CONTAINING PROTEIN"/>
    <property type="match status" value="1"/>
</dbReference>
<reference evidence="3" key="1">
    <citation type="submission" date="2022-11" db="UniProtKB">
        <authorList>
            <consortium name="WormBaseParasite"/>
        </authorList>
    </citation>
    <scope>IDENTIFICATION</scope>
</reference>
<keyword evidence="2" id="KW-1185">Reference proteome</keyword>
<evidence type="ECO:0000313" key="2">
    <source>
        <dbReference type="Proteomes" id="UP000887566"/>
    </source>
</evidence>
<feature type="domain" description="Reverse transcriptase" evidence="1">
    <location>
        <begin position="559"/>
        <end position="830"/>
    </location>
</feature>
<dbReference type="SUPFAM" id="SSF56219">
    <property type="entry name" value="DNase I-like"/>
    <property type="match status" value="1"/>
</dbReference>
<dbReference type="PANTHER" id="PTHR47027:SF20">
    <property type="entry name" value="REVERSE TRANSCRIPTASE-LIKE PROTEIN WITH RNA-DIRECTED DNA POLYMERASE DOMAIN"/>
    <property type="match status" value="1"/>
</dbReference>
<dbReference type="Gene3D" id="3.60.10.10">
    <property type="entry name" value="Endonuclease/exonuclease/phosphatase"/>
    <property type="match status" value="1"/>
</dbReference>
<dbReference type="AlphaFoldDB" id="A0A914X1P2"/>
<name>A0A914X1P2_9BILA</name>
<sequence>MSKCASTCTRTQRPSLGPLFLTRPQGLAATPAPRLLQRKKTTKIVTLNCRTLKSLTQQRLLAKLLNDLNAPIAFLQECRLLGQPTISIPPPQTTPNYKPRGYTLLTGDADDRGVGGCGIAVRSDLARSITRFGSEGNRLAWAMLRDGTSSVWLISAHSPTESATDAEKEDFYDKFSALIRSLPRSHLKIIGIDANCRLAANLSSPALGRWFHPGTETSNNGSRLIDVAEELGLYLATTMKKTPRKNKFTWYGSTKLSEEEKRARRMSSLRAQIDFIMINSHAKRMIQQSKSIPKAHFDSDHVPVSLSLLLRFQPTKKRTGKRQRLNMEALVSDPDTRIRFRKRVGIQIGLRTKRGERSPDSLTEALMKAAYETIPETETTATRQVSNEAKSLIARLAEARAMGNTTLLKRLRRGLRRQLKRDRKNEWLERTAEIEAAWAEKNTRKVYRLLRAYSGKLKRCSSIIDGQGRDKVHGEETLDVWRSYFSDLLNRPPPTSAPLQQVQAPDYPISIDPPTEQEVMKQIQKLKNRKAPGDDNLTAEILKTLPPSGIRDLTCSLQQIWETEEVPDSWRMAVVVPLHKKGSTTNAANYRGISLLRTTYKLLERIFVDRILKSRETTARDEQAGFRPGRSTVDQILIVRRLIEEHRRYGQPLHMVFLDYAAAFDSPDRERLYEVMKADGMPSKYVNLLREMNRDSKAVVRTGAGTSEPFDVRTGVRQGSVAGPIMFNYVIDNILHRATEGVTDGILLWPSDKILCDLEYADDIVLFAQNTPELQRLIDRIVTFSDAYGLKLRLDKCKQLSVSATPAQPLHIYGEPLEIVDSFCYLGSVITNTGSFEADIKQRVAKATAAFNLLSRCLWSTSIDSSTKLRVYLIAIRPILLYGSETWSAPSGILSQLNVAERRFLRRMLGYRWPDTCSNEQLYAKVDAIYSKTRHSPSTLPPPSSVVAANRLRLLGHIFRRPPDRLSQLAVRFRAAPSWRRLPGSGRRLLWSETIKNDLRQLNYNKQFRRTRNNFVWHSDNWLSVVNTEDRPEWVALCDHARASVTVKTLH</sequence>
<dbReference type="WBParaSite" id="PSAMB.scaffold5650size11186.g27012.t1">
    <property type="protein sequence ID" value="PSAMB.scaffold5650size11186.g27012.t1"/>
    <property type="gene ID" value="PSAMB.scaffold5650size11186.g27012"/>
</dbReference>
<dbReference type="PROSITE" id="PS50878">
    <property type="entry name" value="RT_POL"/>
    <property type="match status" value="1"/>
</dbReference>
<dbReference type="InterPro" id="IPR043502">
    <property type="entry name" value="DNA/RNA_pol_sf"/>
</dbReference>
<dbReference type="Proteomes" id="UP000887566">
    <property type="component" value="Unplaced"/>
</dbReference>
<accession>A0A914X1P2</accession>
<dbReference type="SUPFAM" id="SSF56672">
    <property type="entry name" value="DNA/RNA polymerases"/>
    <property type="match status" value="1"/>
</dbReference>
<organism evidence="2 3">
    <name type="scientific">Plectus sambesii</name>
    <dbReference type="NCBI Taxonomy" id="2011161"/>
    <lineage>
        <taxon>Eukaryota</taxon>
        <taxon>Metazoa</taxon>
        <taxon>Ecdysozoa</taxon>
        <taxon>Nematoda</taxon>
        <taxon>Chromadorea</taxon>
        <taxon>Plectida</taxon>
        <taxon>Plectina</taxon>
        <taxon>Plectoidea</taxon>
        <taxon>Plectidae</taxon>
        <taxon>Plectus</taxon>
    </lineage>
</organism>
<dbReference type="CDD" id="cd01650">
    <property type="entry name" value="RT_nLTR_like"/>
    <property type="match status" value="1"/>
</dbReference>
<dbReference type="InterPro" id="IPR036691">
    <property type="entry name" value="Endo/exonu/phosph_ase_sf"/>
</dbReference>
<evidence type="ECO:0000259" key="1">
    <source>
        <dbReference type="PROSITE" id="PS50878"/>
    </source>
</evidence>
<evidence type="ECO:0000313" key="3">
    <source>
        <dbReference type="WBParaSite" id="PSAMB.scaffold5650size11186.g27012.t1"/>
    </source>
</evidence>
<dbReference type="Pfam" id="PF00078">
    <property type="entry name" value="RVT_1"/>
    <property type="match status" value="1"/>
</dbReference>